<feature type="domain" description="Serine aminopeptidase S33" evidence="1">
    <location>
        <begin position="69"/>
        <end position="140"/>
    </location>
</feature>
<dbReference type="AlphaFoldDB" id="A0A9X1JZ77"/>
<dbReference type="InterPro" id="IPR022742">
    <property type="entry name" value="Hydrolase_4"/>
</dbReference>
<dbReference type="GO" id="GO:0016787">
    <property type="term" value="F:hydrolase activity"/>
    <property type="evidence" value="ECO:0007669"/>
    <property type="project" value="UniProtKB-KW"/>
</dbReference>
<dbReference type="Pfam" id="PF12146">
    <property type="entry name" value="Hydrolase_4"/>
    <property type="match status" value="1"/>
</dbReference>
<evidence type="ECO:0000313" key="3">
    <source>
        <dbReference type="Proteomes" id="UP001138661"/>
    </source>
</evidence>
<dbReference type="Proteomes" id="UP001138661">
    <property type="component" value="Unassembled WGS sequence"/>
</dbReference>
<keyword evidence="2" id="KW-0378">Hydrolase</keyword>
<organism evidence="2 3">
    <name type="scientific">Roseobacter insulae</name>
    <dbReference type="NCBI Taxonomy" id="2859783"/>
    <lineage>
        <taxon>Bacteria</taxon>
        <taxon>Pseudomonadati</taxon>
        <taxon>Pseudomonadota</taxon>
        <taxon>Alphaproteobacteria</taxon>
        <taxon>Rhodobacterales</taxon>
        <taxon>Roseobacteraceae</taxon>
        <taxon>Roseobacter</taxon>
    </lineage>
</organism>
<dbReference type="RefSeq" id="WP_219503918.1">
    <property type="nucleotide sequence ID" value="NZ_JAHXDN010000004.1"/>
</dbReference>
<comment type="caution">
    <text evidence="2">The sequence shown here is derived from an EMBL/GenBank/DDBJ whole genome shotgun (WGS) entry which is preliminary data.</text>
</comment>
<dbReference type="EMBL" id="JAHXDN010000004">
    <property type="protein sequence ID" value="MBW4708960.1"/>
    <property type="molecule type" value="Genomic_DNA"/>
</dbReference>
<sequence>MSQQNYVFRETGGRPDAPVIFTFHGTGGNETQFHNLASELVAGARVISPRGDVSENGAARFFKRTGEGVYDMPDLENRTQAMADFIQAHVSRWPKTPVIGLGYSNGANILASVVFHHPKLFQKVILLHPLVTWTPKPAPDLASVDVLMTAGLNDPICPPQQTRALEAYFSAQGTSVSTHWHEGGHEIARSELAAMARFLDGQGG</sequence>
<reference evidence="2" key="1">
    <citation type="submission" date="2021-07" db="EMBL/GenBank/DDBJ databases">
        <title>Roseobacter insulae sp. nov., isolated from a tidal flat.</title>
        <authorList>
            <person name="Park S."/>
            <person name="Yoon J.-H."/>
        </authorList>
    </citation>
    <scope>NUCLEOTIDE SEQUENCE</scope>
    <source>
        <strain evidence="2">YSTF-M11</strain>
    </source>
</reference>
<protein>
    <submittedName>
        <fullName evidence="2">Alpha/beta hydrolase</fullName>
    </submittedName>
</protein>
<proteinExistence type="predicted"/>
<gene>
    <name evidence="2" type="ORF">KX928_14315</name>
</gene>
<name>A0A9X1JZ77_9RHOB</name>
<evidence type="ECO:0000259" key="1">
    <source>
        <dbReference type="Pfam" id="PF12146"/>
    </source>
</evidence>
<accession>A0A9X1JZ77</accession>
<evidence type="ECO:0000313" key="2">
    <source>
        <dbReference type="EMBL" id="MBW4708960.1"/>
    </source>
</evidence>
<keyword evidence="3" id="KW-1185">Reference proteome</keyword>